<keyword evidence="4" id="KW-1185">Reference proteome</keyword>
<feature type="region of interest" description="Disordered" evidence="1">
    <location>
        <begin position="1"/>
        <end position="26"/>
    </location>
</feature>
<dbReference type="AlphaFoldDB" id="A0A8X6V8Q3"/>
<dbReference type="PANTHER" id="PTHR37984:SF5">
    <property type="entry name" value="PROTEIN NYNRIN-LIKE"/>
    <property type="match status" value="1"/>
</dbReference>
<evidence type="ECO:0000313" key="4">
    <source>
        <dbReference type="Proteomes" id="UP000887159"/>
    </source>
</evidence>
<feature type="domain" description="Integrase catalytic" evidence="2">
    <location>
        <begin position="94"/>
        <end position="165"/>
    </location>
</feature>
<dbReference type="Gene3D" id="3.30.420.10">
    <property type="entry name" value="Ribonuclease H-like superfamily/Ribonuclease H"/>
    <property type="match status" value="1"/>
</dbReference>
<name>A0A8X6V8Q3_TRICX</name>
<dbReference type="SUPFAM" id="SSF53098">
    <property type="entry name" value="Ribonuclease H-like"/>
    <property type="match status" value="1"/>
</dbReference>
<dbReference type="InterPro" id="IPR001584">
    <property type="entry name" value="Integrase_cat-core"/>
</dbReference>
<dbReference type="EMBL" id="BMAU01021238">
    <property type="protein sequence ID" value="GFY03484.1"/>
    <property type="molecule type" value="Genomic_DNA"/>
</dbReference>
<dbReference type="InterPro" id="IPR012337">
    <property type="entry name" value="RNaseH-like_sf"/>
</dbReference>
<dbReference type="Gene3D" id="3.30.70.270">
    <property type="match status" value="1"/>
</dbReference>
<dbReference type="Gene3D" id="3.10.10.10">
    <property type="entry name" value="HIV Type 1 Reverse Transcriptase, subunit A, domain 1"/>
    <property type="match status" value="1"/>
</dbReference>
<dbReference type="InterPro" id="IPR043502">
    <property type="entry name" value="DNA/RNA_pol_sf"/>
</dbReference>
<accession>A0A8X6V8Q3</accession>
<comment type="caution">
    <text evidence="3">The sequence shown here is derived from an EMBL/GenBank/DDBJ whole genome shotgun (WGS) entry which is preliminary data.</text>
</comment>
<dbReference type="SUPFAM" id="SSF56672">
    <property type="entry name" value="DNA/RNA polymerases"/>
    <property type="match status" value="1"/>
</dbReference>
<dbReference type="InterPro" id="IPR043128">
    <property type="entry name" value="Rev_trsase/Diguanyl_cyclase"/>
</dbReference>
<proteinExistence type="predicted"/>
<evidence type="ECO:0000259" key="2">
    <source>
        <dbReference type="PROSITE" id="PS50994"/>
    </source>
</evidence>
<protein>
    <recommendedName>
        <fullName evidence="2">Integrase catalytic domain-containing protein</fullName>
    </recommendedName>
</protein>
<gene>
    <name evidence="3" type="primary">TY3B-I</name>
    <name evidence="3" type="ORF">TNCV_3211211</name>
</gene>
<dbReference type="PROSITE" id="PS50994">
    <property type="entry name" value="INTEGRASE"/>
    <property type="match status" value="1"/>
</dbReference>
<dbReference type="GO" id="GO:0071897">
    <property type="term" value="P:DNA biosynthetic process"/>
    <property type="evidence" value="ECO:0007669"/>
    <property type="project" value="UniProtKB-ARBA"/>
</dbReference>
<dbReference type="GO" id="GO:0003676">
    <property type="term" value="F:nucleic acid binding"/>
    <property type="evidence" value="ECO:0007669"/>
    <property type="project" value="InterPro"/>
</dbReference>
<dbReference type="Pfam" id="PF00665">
    <property type="entry name" value="rve"/>
    <property type="match status" value="1"/>
</dbReference>
<dbReference type="GO" id="GO:0015074">
    <property type="term" value="P:DNA integration"/>
    <property type="evidence" value="ECO:0007669"/>
    <property type="project" value="InterPro"/>
</dbReference>
<dbReference type="Proteomes" id="UP000887159">
    <property type="component" value="Unassembled WGS sequence"/>
</dbReference>
<reference evidence="3" key="1">
    <citation type="submission" date="2020-08" db="EMBL/GenBank/DDBJ databases">
        <title>Multicomponent nature underlies the extraordinary mechanical properties of spider dragline silk.</title>
        <authorList>
            <person name="Kono N."/>
            <person name="Nakamura H."/>
            <person name="Mori M."/>
            <person name="Yoshida Y."/>
            <person name="Ohtoshi R."/>
            <person name="Malay A.D."/>
            <person name="Moran D.A.P."/>
            <person name="Tomita M."/>
            <person name="Numata K."/>
            <person name="Arakawa K."/>
        </authorList>
    </citation>
    <scope>NUCLEOTIDE SEQUENCE</scope>
</reference>
<evidence type="ECO:0000256" key="1">
    <source>
        <dbReference type="SAM" id="MobiDB-lite"/>
    </source>
</evidence>
<evidence type="ECO:0000313" key="3">
    <source>
        <dbReference type="EMBL" id="GFY03484.1"/>
    </source>
</evidence>
<dbReference type="PANTHER" id="PTHR37984">
    <property type="entry name" value="PROTEIN CBG26694"/>
    <property type="match status" value="1"/>
</dbReference>
<dbReference type="InterPro" id="IPR036397">
    <property type="entry name" value="RNaseH_sf"/>
</dbReference>
<dbReference type="GO" id="GO:0042575">
    <property type="term" value="C:DNA polymerase complex"/>
    <property type="evidence" value="ECO:0007669"/>
    <property type="project" value="UniProtKB-ARBA"/>
</dbReference>
<organism evidence="3 4">
    <name type="scientific">Trichonephila clavipes</name>
    <name type="common">Golden silk orbweaver</name>
    <name type="synonym">Nephila clavipes</name>
    <dbReference type="NCBI Taxonomy" id="2585209"/>
    <lineage>
        <taxon>Eukaryota</taxon>
        <taxon>Metazoa</taxon>
        <taxon>Ecdysozoa</taxon>
        <taxon>Arthropoda</taxon>
        <taxon>Chelicerata</taxon>
        <taxon>Arachnida</taxon>
        <taxon>Araneae</taxon>
        <taxon>Araneomorphae</taxon>
        <taxon>Entelegynae</taxon>
        <taxon>Araneoidea</taxon>
        <taxon>Nephilidae</taxon>
        <taxon>Trichonephila</taxon>
    </lineage>
</organism>
<dbReference type="InterPro" id="IPR050951">
    <property type="entry name" value="Retrovirus_Pol_polyprotein"/>
</dbReference>
<sequence>MRVSKQWTDEGRTARKSVSGPRNVTSAREDRRLVRMAQTDHTAFSRQLAAQWSTATRVSLCASSIRRRLLQRGLRARIPLYRIPLTQNHRRICTRWVEAVPVRNIKEKTTCEALMKIFTQTGFPKIICTDQGSNFTAELTEAFKDAVGIAPRFATPGHPESMGALSCQIAQQASRHTNLAILYGRLPNGPLKLLKEFWTGDKEIPTGSSKSIEEYLRDLTEKLKQAHNLARGNSEKAQAEYANRYNLRSREKRLAVGDKVLELIPSSSHKLLKKWMGPASIVELPRPHTARVKMEDGSERELHFNKLRPYVARIEQIGLIFDQDNEFGDLHYAPTDTVELDVNDIYKYVMDGSAGLENPQKHQLADLLSKLSDVISSVPGSAKVKGHSVSLMPDFVPKKLKPYCIPITLQEEVNKQINDLLQLGLIEPSESEWAHPIVCVSKKDGSVRLCIDYRLLNNVTITDAYPMQNARNLLFEIGQARFISVLDLT</sequence>